<sequence length="173" mass="20206">MIRSSVSVSDIGFRFSNNPTVTESDEVGRRDFLRSRWSNERDERDRERERERSMSLTCWNPWKCPDGTHRSVSFETETPTPKPSIEHRAPSRPLLCQFGTLTDGVGLHPHTNNVGFRRLEGSRHNFVANWLPALRAADKTLFGIYGDKTRLLRHRLVRNLCTMRYLVAWDMFK</sequence>
<gene>
    <name evidence="1" type="ORF">TIFTF001_052262</name>
</gene>
<evidence type="ECO:0000313" key="1">
    <source>
        <dbReference type="EMBL" id="GMN73868.1"/>
    </source>
</evidence>
<name>A0AA88EFY4_FICCA</name>
<evidence type="ECO:0000313" key="2">
    <source>
        <dbReference type="Proteomes" id="UP001187192"/>
    </source>
</evidence>
<reference evidence="1" key="1">
    <citation type="submission" date="2023-07" db="EMBL/GenBank/DDBJ databases">
        <title>draft genome sequence of fig (Ficus carica).</title>
        <authorList>
            <person name="Takahashi T."/>
            <person name="Nishimura K."/>
        </authorList>
    </citation>
    <scope>NUCLEOTIDE SEQUENCE</scope>
</reference>
<comment type="caution">
    <text evidence="1">The sequence shown here is derived from an EMBL/GenBank/DDBJ whole genome shotgun (WGS) entry which is preliminary data.</text>
</comment>
<accession>A0AA88EFY4</accession>
<keyword evidence="2" id="KW-1185">Reference proteome</keyword>
<organism evidence="1 2">
    <name type="scientific">Ficus carica</name>
    <name type="common">Common fig</name>
    <dbReference type="NCBI Taxonomy" id="3494"/>
    <lineage>
        <taxon>Eukaryota</taxon>
        <taxon>Viridiplantae</taxon>
        <taxon>Streptophyta</taxon>
        <taxon>Embryophyta</taxon>
        <taxon>Tracheophyta</taxon>
        <taxon>Spermatophyta</taxon>
        <taxon>Magnoliopsida</taxon>
        <taxon>eudicotyledons</taxon>
        <taxon>Gunneridae</taxon>
        <taxon>Pentapetalae</taxon>
        <taxon>rosids</taxon>
        <taxon>fabids</taxon>
        <taxon>Rosales</taxon>
        <taxon>Moraceae</taxon>
        <taxon>Ficeae</taxon>
        <taxon>Ficus</taxon>
    </lineage>
</organism>
<dbReference type="AlphaFoldDB" id="A0AA88EFY4"/>
<protein>
    <submittedName>
        <fullName evidence="1">Uncharacterized protein</fullName>
    </submittedName>
</protein>
<proteinExistence type="predicted"/>
<dbReference type="EMBL" id="BTGU01010736">
    <property type="protein sequence ID" value="GMN73868.1"/>
    <property type="molecule type" value="Genomic_DNA"/>
</dbReference>
<dbReference type="Proteomes" id="UP001187192">
    <property type="component" value="Unassembled WGS sequence"/>
</dbReference>